<proteinExistence type="inferred from homology"/>
<keyword evidence="5 11" id="KW-0735">Signal-anchor</keyword>
<evidence type="ECO:0000256" key="12">
    <source>
        <dbReference type="SAM" id="MobiDB-lite"/>
    </source>
</evidence>
<keyword evidence="9 11" id="KW-0325">Glycoprotein</keyword>
<evidence type="ECO:0000256" key="11">
    <source>
        <dbReference type="RuleBase" id="RU364020"/>
    </source>
</evidence>
<evidence type="ECO:0000256" key="9">
    <source>
        <dbReference type="ARBA" id="ARBA00023180"/>
    </source>
</evidence>
<dbReference type="InterPro" id="IPR005331">
    <property type="entry name" value="Sulfotransferase"/>
</dbReference>
<dbReference type="GO" id="GO:0016051">
    <property type="term" value="P:carbohydrate biosynthetic process"/>
    <property type="evidence" value="ECO:0007669"/>
    <property type="project" value="InterPro"/>
</dbReference>
<dbReference type="CTD" id="9486"/>
<dbReference type="Pfam" id="PF03567">
    <property type="entry name" value="Sulfotransfer_2"/>
    <property type="match status" value="1"/>
</dbReference>
<dbReference type="EC" id="2.8.2.-" evidence="11"/>
<dbReference type="GO" id="GO:0030166">
    <property type="term" value="P:proteoglycan biosynthetic process"/>
    <property type="evidence" value="ECO:0007669"/>
    <property type="project" value="TreeGrafter"/>
</dbReference>
<evidence type="ECO:0000256" key="3">
    <source>
        <dbReference type="ARBA" id="ARBA00022679"/>
    </source>
</evidence>
<dbReference type="RefSeq" id="XP_032812624.1">
    <property type="nucleotide sequence ID" value="XM_032956733.1"/>
</dbReference>
<dbReference type="GeneID" id="116943674"/>
<dbReference type="Proteomes" id="UP001318040">
    <property type="component" value="Chromosome 18"/>
</dbReference>
<dbReference type="PANTHER" id="PTHR12137">
    <property type="entry name" value="CARBOHYDRATE SULFOTRANSFERASE"/>
    <property type="match status" value="1"/>
</dbReference>
<keyword evidence="6" id="KW-1133">Transmembrane helix</keyword>
<protein>
    <recommendedName>
        <fullName evidence="11">Carbohydrate sulfotransferase</fullName>
        <ecNumber evidence="11">2.8.2.-</ecNumber>
    </recommendedName>
</protein>
<keyword evidence="7 11" id="KW-0333">Golgi apparatus</keyword>
<evidence type="ECO:0000256" key="8">
    <source>
        <dbReference type="ARBA" id="ARBA00023136"/>
    </source>
</evidence>
<name>A0AAJ7T873_PETMA</name>
<dbReference type="InterPro" id="IPR018011">
    <property type="entry name" value="Carb_sulfotrans_8-10"/>
</dbReference>
<evidence type="ECO:0000313" key="13">
    <source>
        <dbReference type="Proteomes" id="UP001318040"/>
    </source>
</evidence>
<comment type="subcellular location">
    <subcellularLocation>
        <location evidence="1 11">Golgi apparatus membrane</location>
        <topology evidence="1 11">Single-pass type II membrane protein</topology>
    </subcellularLocation>
</comment>
<evidence type="ECO:0000256" key="2">
    <source>
        <dbReference type="ARBA" id="ARBA00006339"/>
    </source>
</evidence>
<comment type="similarity">
    <text evidence="2 11">Belongs to the sulfotransferase 2 family.</text>
</comment>
<evidence type="ECO:0000256" key="6">
    <source>
        <dbReference type="ARBA" id="ARBA00022989"/>
    </source>
</evidence>
<evidence type="ECO:0000313" key="14">
    <source>
        <dbReference type="RefSeq" id="XP_032812624.1"/>
    </source>
</evidence>
<evidence type="ECO:0000256" key="1">
    <source>
        <dbReference type="ARBA" id="ARBA00004323"/>
    </source>
</evidence>
<keyword evidence="10 11" id="KW-0119">Carbohydrate metabolism</keyword>
<dbReference type="GO" id="GO:0008146">
    <property type="term" value="F:sulfotransferase activity"/>
    <property type="evidence" value="ECO:0007669"/>
    <property type="project" value="InterPro"/>
</dbReference>
<evidence type="ECO:0000256" key="10">
    <source>
        <dbReference type="ARBA" id="ARBA00023277"/>
    </source>
</evidence>
<accession>A0AAJ7T873</accession>
<dbReference type="PANTHER" id="PTHR12137:SF2">
    <property type="entry name" value="CARBOHYDRATE SULFOTRANSFERASE 10"/>
    <property type="match status" value="1"/>
</dbReference>
<organism evidence="13 14">
    <name type="scientific">Petromyzon marinus</name>
    <name type="common">Sea lamprey</name>
    <dbReference type="NCBI Taxonomy" id="7757"/>
    <lineage>
        <taxon>Eukaryota</taxon>
        <taxon>Metazoa</taxon>
        <taxon>Chordata</taxon>
        <taxon>Craniata</taxon>
        <taxon>Vertebrata</taxon>
        <taxon>Cyclostomata</taxon>
        <taxon>Hyperoartia</taxon>
        <taxon>Petromyzontiformes</taxon>
        <taxon>Petromyzontidae</taxon>
        <taxon>Petromyzon</taxon>
    </lineage>
</organism>
<evidence type="ECO:0000256" key="5">
    <source>
        <dbReference type="ARBA" id="ARBA00022968"/>
    </source>
</evidence>
<dbReference type="GO" id="GO:0000139">
    <property type="term" value="C:Golgi membrane"/>
    <property type="evidence" value="ECO:0007669"/>
    <property type="project" value="UniProtKB-SubCell"/>
</dbReference>
<keyword evidence="4" id="KW-0812">Transmembrane</keyword>
<reference evidence="14" key="1">
    <citation type="submission" date="2025-08" db="UniProtKB">
        <authorList>
            <consortium name="RefSeq"/>
        </authorList>
    </citation>
    <scope>IDENTIFICATION</scope>
    <source>
        <tissue evidence="14">Sperm</tissue>
    </source>
</reference>
<sequence>MRLWWVLSCAVTWAVLAVLLLSRLLSMNRPPYRGLTTEFFSRTEIGNFSRSLSRPKQHLSKESPGRAETRSTVEAVQRERQELLRRVCADPALHNLTHTNVSHFVLSRIFVCDHYRILFCQTPKVGNTQWKKVLLVANGRYNSTSDVPEDIVHQHDKNGLPRLSSLPPGEVSLRLRTYFKFLIVREPFDRIISAFKDKFVKNPRQEPWYRQRIAPAIVRRYGSGPARRHALRFEDFVRYLGDAQAERLDAAFGEHIIHWVTYVRLCAPCQIDYDAVGHHETLESDAPYVLRRAGVPGHAAYPPIPPGVTAFNRSKVQHYFRGISPTWIRRLYRRYEGDFRLFGYEEPSFLWM</sequence>
<feature type="compositionally biased region" description="Basic and acidic residues" evidence="12">
    <location>
        <begin position="59"/>
        <end position="71"/>
    </location>
</feature>
<keyword evidence="13" id="KW-1185">Reference proteome</keyword>
<keyword evidence="8" id="KW-0472">Membrane</keyword>
<gene>
    <name evidence="14" type="primary">CHST10</name>
</gene>
<feature type="region of interest" description="Disordered" evidence="12">
    <location>
        <begin position="51"/>
        <end position="71"/>
    </location>
</feature>
<dbReference type="AlphaFoldDB" id="A0AAJ7T873"/>
<keyword evidence="3 11" id="KW-0808">Transferase</keyword>
<evidence type="ECO:0000256" key="4">
    <source>
        <dbReference type="ARBA" id="ARBA00022692"/>
    </source>
</evidence>
<evidence type="ECO:0000256" key="7">
    <source>
        <dbReference type="ARBA" id="ARBA00023034"/>
    </source>
</evidence>